<keyword evidence="3" id="KW-1185">Reference proteome</keyword>
<proteinExistence type="predicted"/>
<keyword evidence="1" id="KW-1133">Transmembrane helix</keyword>
<accession>A0A3N7K1E6</accession>
<reference evidence="2 3" key="2">
    <citation type="submission" date="2018-12" db="EMBL/GenBank/DDBJ databases">
        <title>Rhizobacter gummiphilus sp. nov., a rubber-degrading bacterium isolated from the soil of a botanical garden in Japan.</title>
        <authorList>
            <person name="Shunsuke S.S."/>
        </authorList>
    </citation>
    <scope>NUCLEOTIDE SEQUENCE [LARGE SCALE GENOMIC DNA]</scope>
    <source>
        <strain evidence="2 3">S-16</strain>
    </source>
</reference>
<keyword evidence="1" id="KW-0472">Membrane</keyword>
<sequence length="240" mass="25323">MSRAGKYILSGFLLLVLLAAGTGWWFFTNLDGIVQRAISHYGSEMTHAKVSVDGVQLKTTDGSGIVRGLVVGNPAGFQSPHALKVGVIEVVVDVHTLTEPVVVIKKISIESPDVIYEKGTAGTNFEAIQRNIAQSLDNGAAGGEAQKTSSDKPVRKLIVEEFAIRNAHAQATSPALLGQSISTTLPDLVMHNLGKAEGGITPAQLGDRVAKALTQRLVSSLGFDKALRSLGDKVKGVFGR</sequence>
<dbReference type="Proteomes" id="UP000267464">
    <property type="component" value="Unassembled WGS sequence"/>
</dbReference>
<name>A0A3N7K1E6_9BURK</name>
<evidence type="ECO:0000256" key="1">
    <source>
        <dbReference type="SAM" id="Phobius"/>
    </source>
</evidence>
<comment type="caution">
    <text evidence="2">The sequence shown here is derived from an EMBL/GenBank/DDBJ whole genome shotgun (WGS) entry which is preliminary data.</text>
</comment>
<dbReference type="RefSeq" id="WP_124539686.1">
    <property type="nucleotide sequence ID" value="NZ_QUSW01000002.1"/>
</dbReference>
<protein>
    <submittedName>
        <fullName evidence="2">Uncharacterized protein</fullName>
    </submittedName>
</protein>
<keyword evidence="1" id="KW-0812">Transmembrane</keyword>
<gene>
    <name evidence="2" type="ORF">DZC73_07840</name>
</gene>
<evidence type="ECO:0000313" key="3">
    <source>
        <dbReference type="Proteomes" id="UP000267464"/>
    </source>
</evidence>
<feature type="transmembrane region" description="Helical" evidence="1">
    <location>
        <begin position="7"/>
        <end position="27"/>
    </location>
</feature>
<dbReference type="EMBL" id="QUSW01000002">
    <property type="protein sequence ID" value="RQP24785.1"/>
    <property type="molecule type" value="Genomic_DNA"/>
</dbReference>
<organism evidence="2 3">
    <name type="scientific">Piscinibacter terrae</name>
    <dbReference type="NCBI Taxonomy" id="2496871"/>
    <lineage>
        <taxon>Bacteria</taxon>
        <taxon>Pseudomonadati</taxon>
        <taxon>Pseudomonadota</taxon>
        <taxon>Betaproteobacteria</taxon>
        <taxon>Burkholderiales</taxon>
        <taxon>Sphaerotilaceae</taxon>
        <taxon>Piscinibacter</taxon>
    </lineage>
</organism>
<dbReference type="OrthoDB" id="9810976at2"/>
<reference evidence="2 3" key="1">
    <citation type="submission" date="2018-08" db="EMBL/GenBank/DDBJ databases">
        <authorList>
            <person name="Khan S.A."/>
            <person name="Jeon C.O."/>
            <person name="Chun B.H."/>
            <person name="Jeong S.E."/>
        </authorList>
    </citation>
    <scope>NUCLEOTIDE SEQUENCE [LARGE SCALE GENOMIC DNA]</scope>
    <source>
        <strain evidence="2 3">S-16</strain>
    </source>
</reference>
<dbReference type="AlphaFoldDB" id="A0A3N7K1E6"/>
<evidence type="ECO:0000313" key="2">
    <source>
        <dbReference type="EMBL" id="RQP24785.1"/>
    </source>
</evidence>